<dbReference type="GO" id="GO:0016020">
    <property type="term" value="C:membrane"/>
    <property type="evidence" value="ECO:0007669"/>
    <property type="project" value="UniProtKB-SubCell"/>
</dbReference>
<dbReference type="CDD" id="cd00082">
    <property type="entry name" value="HisKA"/>
    <property type="match status" value="1"/>
</dbReference>
<dbReference type="SUPFAM" id="SSF55874">
    <property type="entry name" value="ATPase domain of HSP90 chaperone/DNA topoisomerase II/histidine kinase"/>
    <property type="match status" value="1"/>
</dbReference>
<evidence type="ECO:0000256" key="1">
    <source>
        <dbReference type="ARBA" id="ARBA00000085"/>
    </source>
</evidence>
<dbReference type="PRINTS" id="PR00344">
    <property type="entry name" value="BCTRLSENSOR"/>
</dbReference>
<name>A0A2V2N5L8_9EURY</name>
<dbReference type="SMART" id="SM00086">
    <property type="entry name" value="PAC"/>
    <property type="match status" value="2"/>
</dbReference>
<dbReference type="GO" id="GO:0000155">
    <property type="term" value="F:phosphorelay sensor kinase activity"/>
    <property type="evidence" value="ECO:0007669"/>
    <property type="project" value="InterPro"/>
</dbReference>
<dbReference type="InterPro" id="IPR035965">
    <property type="entry name" value="PAS-like_dom_sf"/>
</dbReference>
<keyword evidence="7" id="KW-0547">Nucleotide-binding</keyword>
<dbReference type="InterPro" id="IPR036890">
    <property type="entry name" value="HATPase_C_sf"/>
</dbReference>
<dbReference type="InterPro" id="IPR005467">
    <property type="entry name" value="His_kinase_dom"/>
</dbReference>
<dbReference type="PROSITE" id="PS50113">
    <property type="entry name" value="PAC"/>
    <property type="match status" value="2"/>
</dbReference>
<organism evidence="17 18">
    <name type="scientific">Methanospirillum lacunae</name>
    <dbReference type="NCBI Taxonomy" id="668570"/>
    <lineage>
        <taxon>Archaea</taxon>
        <taxon>Methanobacteriati</taxon>
        <taxon>Methanobacteriota</taxon>
        <taxon>Stenosarchaea group</taxon>
        <taxon>Methanomicrobia</taxon>
        <taxon>Methanomicrobiales</taxon>
        <taxon>Methanospirillaceae</taxon>
        <taxon>Methanospirillum</taxon>
    </lineage>
</organism>
<keyword evidence="12" id="KW-0472">Membrane</keyword>
<dbReference type="InterPro" id="IPR001610">
    <property type="entry name" value="PAC"/>
</dbReference>
<keyword evidence="9" id="KW-0067">ATP-binding</keyword>
<dbReference type="Gene3D" id="3.30.450.20">
    <property type="entry name" value="PAS domain"/>
    <property type="match status" value="3"/>
</dbReference>
<evidence type="ECO:0000256" key="10">
    <source>
        <dbReference type="ARBA" id="ARBA00022989"/>
    </source>
</evidence>
<dbReference type="InterPro" id="IPR000700">
    <property type="entry name" value="PAS-assoc_C"/>
</dbReference>
<evidence type="ECO:0000313" key="18">
    <source>
        <dbReference type="Proteomes" id="UP000245657"/>
    </source>
</evidence>
<dbReference type="GO" id="GO:0005524">
    <property type="term" value="F:ATP binding"/>
    <property type="evidence" value="ECO:0007669"/>
    <property type="project" value="UniProtKB-KW"/>
</dbReference>
<evidence type="ECO:0000259" key="16">
    <source>
        <dbReference type="PROSITE" id="PS50113"/>
    </source>
</evidence>
<evidence type="ECO:0000256" key="9">
    <source>
        <dbReference type="ARBA" id="ARBA00022840"/>
    </source>
</evidence>
<keyword evidence="18" id="KW-1185">Reference proteome</keyword>
<sequence>MADMVNFEMTTSALQECFNALIPFLSNPFCILDIDLCVKYANPSFLALFPESLSDVIGQPVDQAFRWDKSMIDLTIVLNRILTSSDSIIEYPFRLGSSYSGNKTTLTLIPIRTLGEQSRQVTGVILAVSDITSHRVVEDQQSHEIRLLNIIHEIAASDQISYPNRMVQQVVSRVGSLLQIPYISFLEFTSESDYQVPLREEVLWSRRYGFLIGEGWDDVSPIDLTGSSQISDVFCSLPYLIHTLETVPNGLNATMLERGVSTLLIIPVLYDREVYGCFILWNMGEILAEHDITALKVIGRIVGAGMMNLRVESDLAQSREKFRGVIEHIGDMYYRTDKAGILLEISPSMATALGYQSSAPLIGLSMETMLMYPDLWPIFLSEVLNSDGVKDYELILKGAGSKVITGSVSCRLVYTEDGDLLGIEGVIRDISRRKQYEQLVHESEWKLEQAGRIARLGLWSYDGKCKTFKVSPEVFSILAFPSDMNVITLGDLIHITSDPDKNQLLKHFLNESAKSGEFGFDIRIDLLAGKFKYIRIHGQPRKREGVVTGSFGILQDITERKEVEQHLLRYANQLEQKTLELDAMRSQLLDMNRDLDQRVRIRTTQIEELLRQKDEFIMQIGHDLKTPLTPLVAILPYVRKKISDPELIDLLNVSIEDVKTIRRMLTKILELAQMNALYSLSDLQQINLHEALDQIISDNAYMIHQKSLFVRNEIPDSFSLMISPMHLETLMGNLIGNAVKYSYIDGSIIITAKEKPESICIRIKDNGIGIPEDALPRIFDEFYKADSSRHDLNSHGLGLAIARRIVDIYGGIIKARSEGSGKGSTFLVNLKKIPEFRSSTLHEQGNF</sequence>
<dbReference type="AlphaFoldDB" id="A0A2V2N5L8"/>
<evidence type="ECO:0000259" key="15">
    <source>
        <dbReference type="PROSITE" id="PS50112"/>
    </source>
</evidence>
<evidence type="ECO:0000256" key="2">
    <source>
        <dbReference type="ARBA" id="ARBA00004141"/>
    </source>
</evidence>
<protein>
    <recommendedName>
        <fullName evidence="3">histidine kinase</fullName>
        <ecNumber evidence="3">2.7.13.3</ecNumber>
    </recommendedName>
</protein>
<dbReference type="Pfam" id="PF13426">
    <property type="entry name" value="PAS_9"/>
    <property type="match status" value="2"/>
</dbReference>
<dbReference type="NCBIfam" id="TIGR00229">
    <property type="entry name" value="sensory_box"/>
    <property type="match status" value="1"/>
</dbReference>
<dbReference type="SUPFAM" id="SSF47384">
    <property type="entry name" value="Homodimeric domain of signal transducing histidine kinase"/>
    <property type="match status" value="1"/>
</dbReference>
<dbReference type="Gene3D" id="3.30.565.10">
    <property type="entry name" value="Histidine kinase-like ATPase, C-terminal domain"/>
    <property type="match status" value="1"/>
</dbReference>
<keyword evidence="5" id="KW-0808">Transferase</keyword>
<comment type="caution">
    <text evidence="17">The sequence shown here is derived from an EMBL/GenBank/DDBJ whole genome shotgun (WGS) entry which is preliminary data.</text>
</comment>
<evidence type="ECO:0000256" key="12">
    <source>
        <dbReference type="ARBA" id="ARBA00023136"/>
    </source>
</evidence>
<evidence type="ECO:0000256" key="6">
    <source>
        <dbReference type="ARBA" id="ARBA00022692"/>
    </source>
</evidence>
<feature type="domain" description="PAC" evidence="16">
    <location>
        <begin position="518"/>
        <end position="569"/>
    </location>
</feature>
<feature type="coiled-coil region" evidence="13">
    <location>
        <begin position="560"/>
        <end position="594"/>
    </location>
</feature>
<dbReference type="InterPro" id="IPR004358">
    <property type="entry name" value="Sig_transdc_His_kin-like_C"/>
</dbReference>
<accession>A0A2V2N5L8</accession>
<dbReference type="PROSITE" id="PS50112">
    <property type="entry name" value="PAS"/>
    <property type="match status" value="1"/>
</dbReference>
<evidence type="ECO:0000256" key="8">
    <source>
        <dbReference type="ARBA" id="ARBA00022777"/>
    </source>
</evidence>
<feature type="domain" description="Histidine kinase" evidence="14">
    <location>
        <begin position="619"/>
        <end position="834"/>
    </location>
</feature>
<gene>
    <name evidence="17" type="ORF">DK846_01145</name>
</gene>
<feature type="domain" description="PAS" evidence="15">
    <location>
        <begin position="318"/>
        <end position="356"/>
    </location>
</feature>
<keyword evidence="8" id="KW-0418">Kinase</keyword>
<dbReference type="PANTHER" id="PTHR42878:SF7">
    <property type="entry name" value="SENSOR HISTIDINE KINASE GLRK"/>
    <property type="match status" value="1"/>
</dbReference>
<evidence type="ECO:0000313" key="17">
    <source>
        <dbReference type="EMBL" id="PWR73805.1"/>
    </source>
</evidence>
<dbReference type="CDD" id="cd00075">
    <property type="entry name" value="HATPase"/>
    <property type="match status" value="1"/>
</dbReference>
<evidence type="ECO:0000256" key="7">
    <source>
        <dbReference type="ARBA" id="ARBA00022741"/>
    </source>
</evidence>
<dbReference type="SUPFAM" id="SSF55785">
    <property type="entry name" value="PYP-like sensor domain (PAS domain)"/>
    <property type="match status" value="3"/>
</dbReference>
<dbReference type="SMART" id="SM00091">
    <property type="entry name" value="PAS"/>
    <property type="match status" value="2"/>
</dbReference>
<dbReference type="Pfam" id="PF02518">
    <property type="entry name" value="HATPase_c"/>
    <property type="match status" value="1"/>
</dbReference>
<dbReference type="InterPro" id="IPR003594">
    <property type="entry name" value="HATPase_dom"/>
</dbReference>
<keyword evidence="10" id="KW-1133">Transmembrane helix</keyword>
<feature type="domain" description="PAC" evidence="16">
    <location>
        <begin position="390"/>
        <end position="442"/>
    </location>
</feature>
<dbReference type="EC" id="2.7.13.3" evidence="3"/>
<dbReference type="SMART" id="SM00388">
    <property type="entry name" value="HisKA"/>
    <property type="match status" value="1"/>
</dbReference>
<dbReference type="InterPro" id="IPR036097">
    <property type="entry name" value="HisK_dim/P_sf"/>
</dbReference>
<evidence type="ECO:0000259" key="14">
    <source>
        <dbReference type="PROSITE" id="PS50109"/>
    </source>
</evidence>
<keyword evidence="13" id="KW-0175">Coiled coil</keyword>
<keyword evidence="11" id="KW-0902">Two-component regulatory system</keyword>
<proteinExistence type="predicted"/>
<evidence type="ECO:0000256" key="3">
    <source>
        <dbReference type="ARBA" id="ARBA00012438"/>
    </source>
</evidence>
<dbReference type="Proteomes" id="UP000245657">
    <property type="component" value="Unassembled WGS sequence"/>
</dbReference>
<keyword evidence="4" id="KW-0597">Phosphoprotein</keyword>
<dbReference type="InterPro" id="IPR000014">
    <property type="entry name" value="PAS"/>
</dbReference>
<evidence type="ECO:0000256" key="11">
    <source>
        <dbReference type="ARBA" id="ARBA00023012"/>
    </source>
</evidence>
<dbReference type="FunFam" id="3.30.565.10:FF:000006">
    <property type="entry name" value="Sensor histidine kinase WalK"/>
    <property type="match status" value="1"/>
</dbReference>
<dbReference type="GO" id="GO:0000156">
    <property type="term" value="F:phosphorelay response regulator activity"/>
    <property type="evidence" value="ECO:0007669"/>
    <property type="project" value="TreeGrafter"/>
</dbReference>
<keyword evidence="6" id="KW-0812">Transmembrane</keyword>
<dbReference type="InterPro" id="IPR050351">
    <property type="entry name" value="BphY/WalK/GraS-like"/>
</dbReference>
<dbReference type="GO" id="GO:0007234">
    <property type="term" value="P:osmosensory signaling via phosphorelay pathway"/>
    <property type="evidence" value="ECO:0007669"/>
    <property type="project" value="TreeGrafter"/>
</dbReference>
<dbReference type="GO" id="GO:0030295">
    <property type="term" value="F:protein kinase activator activity"/>
    <property type="evidence" value="ECO:0007669"/>
    <property type="project" value="TreeGrafter"/>
</dbReference>
<dbReference type="Gene3D" id="1.10.287.130">
    <property type="match status" value="1"/>
</dbReference>
<comment type="catalytic activity">
    <reaction evidence="1">
        <text>ATP + protein L-histidine = ADP + protein N-phospho-L-histidine.</text>
        <dbReference type="EC" id="2.7.13.3"/>
    </reaction>
</comment>
<dbReference type="PROSITE" id="PS50109">
    <property type="entry name" value="HIS_KIN"/>
    <property type="match status" value="1"/>
</dbReference>
<evidence type="ECO:0000256" key="4">
    <source>
        <dbReference type="ARBA" id="ARBA00022553"/>
    </source>
</evidence>
<dbReference type="PANTHER" id="PTHR42878">
    <property type="entry name" value="TWO-COMPONENT HISTIDINE KINASE"/>
    <property type="match status" value="1"/>
</dbReference>
<dbReference type="EMBL" id="QGMY01000002">
    <property type="protein sequence ID" value="PWR73805.1"/>
    <property type="molecule type" value="Genomic_DNA"/>
</dbReference>
<reference evidence="17 18" key="1">
    <citation type="submission" date="2018-05" db="EMBL/GenBank/DDBJ databases">
        <title>Draft genome of Methanospirillum lacunae Ki8-1.</title>
        <authorList>
            <person name="Dueholm M.S."/>
            <person name="Nielsen P.H."/>
            <person name="Bakmann L.F."/>
            <person name="Otzen D.E."/>
        </authorList>
    </citation>
    <scope>NUCLEOTIDE SEQUENCE [LARGE SCALE GENOMIC DNA]</scope>
    <source>
        <strain evidence="17 18">Ki8-1</strain>
    </source>
</reference>
<dbReference type="InterPro" id="IPR003661">
    <property type="entry name" value="HisK_dim/P_dom"/>
</dbReference>
<evidence type="ECO:0000256" key="5">
    <source>
        <dbReference type="ARBA" id="ARBA00022679"/>
    </source>
</evidence>
<dbReference type="CDD" id="cd00130">
    <property type="entry name" value="PAS"/>
    <property type="match status" value="2"/>
</dbReference>
<comment type="subcellular location">
    <subcellularLocation>
        <location evidence="2">Membrane</location>
        <topology evidence="2">Multi-pass membrane protein</topology>
    </subcellularLocation>
</comment>
<dbReference type="SMART" id="SM00387">
    <property type="entry name" value="HATPase_c"/>
    <property type="match status" value="1"/>
</dbReference>
<evidence type="ECO:0000256" key="13">
    <source>
        <dbReference type="SAM" id="Coils"/>
    </source>
</evidence>